<proteinExistence type="predicted"/>
<dbReference type="PROSITE" id="PS51257">
    <property type="entry name" value="PROKAR_LIPOPROTEIN"/>
    <property type="match status" value="1"/>
</dbReference>
<feature type="signal peptide" evidence="1">
    <location>
        <begin position="1"/>
        <end position="24"/>
    </location>
</feature>
<dbReference type="EMBL" id="BAER01000120">
    <property type="protein sequence ID" value="GAC34968.1"/>
    <property type="molecule type" value="Genomic_DNA"/>
</dbReference>
<dbReference type="Proteomes" id="UP000006322">
    <property type="component" value="Unassembled WGS sequence"/>
</dbReference>
<name>K7A205_9ALTE</name>
<comment type="caution">
    <text evidence="2">The sequence shown here is derived from an EMBL/GenBank/DDBJ whole genome shotgun (WGS) entry which is preliminary data.</text>
</comment>
<gene>
    <name evidence="2" type="ORF">GPLA_4089</name>
</gene>
<dbReference type="RefSeq" id="WP_007106732.1">
    <property type="nucleotide sequence ID" value="NZ_BAER01000120.1"/>
</dbReference>
<evidence type="ECO:0000313" key="2">
    <source>
        <dbReference type="EMBL" id="GAC34968.1"/>
    </source>
</evidence>
<protein>
    <recommendedName>
        <fullName evidence="4">Lipoprotein</fullName>
    </recommendedName>
</protein>
<accession>K7A205</accession>
<dbReference type="STRING" id="1129793.GPLA_4089"/>
<feature type="chain" id="PRO_5003898832" description="Lipoprotein" evidence="1">
    <location>
        <begin position="25"/>
        <end position="151"/>
    </location>
</feature>
<evidence type="ECO:0000313" key="3">
    <source>
        <dbReference type="Proteomes" id="UP000006322"/>
    </source>
</evidence>
<keyword evidence="1" id="KW-0732">Signal</keyword>
<keyword evidence="3" id="KW-1185">Reference proteome</keyword>
<sequence length="151" mass="16590">MQALKTVNCILLLTLLLLPIVAQSCQLHGGRGFDAFSSFHPMEKMHYQQTFTRPLHVTHPSSINADTNAPAVVNIKYGIPDTYQNVVIRFSGSEDLIFPEGAELSPQGVSGSYPLKYRVTTAGSHQISVHINALNLNESVDFEQHITVNAT</sequence>
<evidence type="ECO:0008006" key="4">
    <source>
        <dbReference type="Google" id="ProtNLM"/>
    </source>
</evidence>
<dbReference type="OrthoDB" id="6386571at2"/>
<organism evidence="2 3">
    <name type="scientific">Paraglaciecola polaris LMG 21857</name>
    <dbReference type="NCBI Taxonomy" id="1129793"/>
    <lineage>
        <taxon>Bacteria</taxon>
        <taxon>Pseudomonadati</taxon>
        <taxon>Pseudomonadota</taxon>
        <taxon>Gammaproteobacteria</taxon>
        <taxon>Alteromonadales</taxon>
        <taxon>Alteromonadaceae</taxon>
        <taxon>Paraglaciecola</taxon>
    </lineage>
</organism>
<reference evidence="3" key="1">
    <citation type="journal article" date="2014" name="Environ. Microbiol.">
        <title>Comparative genomics of the marine bacterial genus Glaciecola reveals the high degree of genomic diversity and genomic characteristic for cold adaptation.</title>
        <authorList>
            <person name="Qin Q.L."/>
            <person name="Xie B.B."/>
            <person name="Yu Y."/>
            <person name="Shu Y.L."/>
            <person name="Rong J.C."/>
            <person name="Zhang Y.J."/>
            <person name="Zhao D.L."/>
            <person name="Chen X.L."/>
            <person name="Zhang X.Y."/>
            <person name="Chen B."/>
            <person name="Zhou B.C."/>
            <person name="Zhang Y.Z."/>
        </authorList>
    </citation>
    <scope>NUCLEOTIDE SEQUENCE [LARGE SCALE GENOMIC DNA]</scope>
    <source>
        <strain evidence="3">LMG 21857</strain>
    </source>
</reference>
<evidence type="ECO:0000256" key="1">
    <source>
        <dbReference type="SAM" id="SignalP"/>
    </source>
</evidence>
<dbReference type="AlphaFoldDB" id="K7A205"/>